<dbReference type="InterPro" id="IPR028939">
    <property type="entry name" value="P5C_Rdtase_cat_N"/>
</dbReference>
<name>A0ABX1QYE7_9ALTE</name>
<dbReference type="GO" id="GO:0004735">
    <property type="term" value="F:pyrroline-5-carboxylate reductase activity"/>
    <property type="evidence" value="ECO:0007669"/>
    <property type="project" value="UniProtKB-EC"/>
</dbReference>
<keyword evidence="2 4" id="KW-0521">NADP</keyword>
<dbReference type="PANTHER" id="PTHR11645:SF0">
    <property type="entry name" value="PYRROLINE-5-CARBOXYLATE REDUCTASE 3"/>
    <property type="match status" value="1"/>
</dbReference>
<comment type="function">
    <text evidence="4">Catalyzes the reduction of 1-pyrroline-5-carboxylate (PCA) to L-proline.</text>
</comment>
<keyword evidence="4" id="KW-0641">Proline biosynthesis</keyword>
<dbReference type="Pfam" id="PF14748">
    <property type="entry name" value="P5CR_dimer"/>
    <property type="match status" value="1"/>
</dbReference>
<dbReference type="Gene3D" id="3.40.50.720">
    <property type="entry name" value="NAD(P)-binding Rossmann-like Domain"/>
    <property type="match status" value="1"/>
</dbReference>
<dbReference type="HAMAP" id="MF_01925">
    <property type="entry name" value="P5C_reductase"/>
    <property type="match status" value="1"/>
</dbReference>
<comment type="pathway">
    <text evidence="4">Amino-acid biosynthesis; L-proline biosynthesis; L-proline from L-glutamate 5-semialdehyde: step 1/1.</text>
</comment>
<comment type="subcellular location">
    <subcellularLocation>
        <location evidence="4">Cytoplasm</location>
    </subcellularLocation>
</comment>
<proteinExistence type="inferred from homology"/>
<evidence type="ECO:0000256" key="1">
    <source>
        <dbReference type="ARBA" id="ARBA00005525"/>
    </source>
</evidence>
<keyword evidence="4" id="KW-0028">Amino-acid biosynthesis</keyword>
<dbReference type="InterPro" id="IPR008927">
    <property type="entry name" value="6-PGluconate_DH-like_C_sf"/>
</dbReference>
<dbReference type="InterPro" id="IPR029036">
    <property type="entry name" value="P5CR_dimer"/>
</dbReference>
<dbReference type="RefSeq" id="WP_169209817.1">
    <property type="nucleotide sequence ID" value="NZ_JAATNW010000002.1"/>
</dbReference>
<dbReference type="Gene3D" id="1.10.3730.10">
    <property type="entry name" value="ProC C-terminal domain-like"/>
    <property type="match status" value="1"/>
</dbReference>
<feature type="domain" description="Pyrroline-5-carboxylate reductase dimerisation" evidence="7">
    <location>
        <begin position="164"/>
        <end position="269"/>
    </location>
</feature>
<accession>A0ABX1QYE7</accession>
<dbReference type="NCBIfam" id="TIGR00112">
    <property type="entry name" value="proC"/>
    <property type="match status" value="1"/>
</dbReference>
<dbReference type="Pfam" id="PF03807">
    <property type="entry name" value="F420_oxidored"/>
    <property type="match status" value="1"/>
</dbReference>
<dbReference type="EC" id="1.5.1.2" evidence="4 5"/>
<gene>
    <name evidence="4" type="primary">proC</name>
    <name evidence="8" type="ORF">HCJ96_04380</name>
</gene>
<keyword evidence="9" id="KW-1185">Reference proteome</keyword>
<evidence type="ECO:0000256" key="3">
    <source>
        <dbReference type="ARBA" id="ARBA00023002"/>
    </source>
</evidence>
<dbReference type="SUPFAM" id="SSF51735">
    <property type="entry name" value="NAD(P)-binding Rossmann-fold domains"/>
    <property type="match status" value="1"/>
</dbReference>
<comment type="catalytic activity">
    <reaction evidence="4">
        <text>L-proline + NAD(+) = (S)-1-pyrroline-5-carboxylate + NADH + 2 H(+)</text>
        <dbReference type="Rhea" id="RHEA:14105"/>
        <dbReference type="ChEBI" id="CHEBI:15378"/>
        <dbReference type="ChEBI" id="CHEBI:17388"/>
        <dbReference type="ChEBI" id="CHEBI:57540"/>
        <dbReference type="ChEBI" id="CHEBI:57945"/>
        <dbReference type="ChEBI" id="CHEBI:60039"/>
        <dbReference type="EC" id="1.5.1.2"/>
    </reaction>
</comment>
<comment type="caution">
    <text evidence="8">The sequence shown here is derived from an EMBL/GenBank/DDBJ whole genome shotgun (WGS) entry which is preliminary data.</text>
</comment>
<dbReference type="PANTHER" id="PTHR11645">
    <property type="entry name" value="PYRROLINE-5-CARBOXYLATE REDUCTASE"/>
    <property type="match status" value="1"/>
</dbReference>
<organism evidence="8 9">
    <name type="scientific">Alteromonas ponticola</name>
    <dbReference type="NCBI Taxonomy" id="2720613"/>
    <lineage>
        <taxon>Bacteria</taxon>
        <taxon>Pseudomonadati</taxon>
        <taxon>Pseudomonadota</taxon>
        <taxon>Gammaproteobacteria</taxon>
        <taxon>Alteromonadales</taxon>
        <taxon>Alteromonadaceae</taxon>
        <taxon>Alteromonas/Salinimonas group</taxon>
        <taxon>Alteromonas</taxon>
    </lineage>
</organism>
<comment type="catalytic activity">
    <reaction evidence="4">
        <text>L-proline + NADP(+) = (S)-1-pyrroline-5-carboxylate + NADPH + 2 H(+)</text>
        <dbReference type="Rhea" id="RHEA:14109"/>
        <dbReference type="ChEBI" id="CHEBI:15378"/>
        <dbReference type="ChEBI" id="CHEBI:17388"/>
        <dbReference type="ChEBI" id="CHEBI:57783"/>
        <dbReference type="ChEBI" id="CHEBI:58349"/>
        <dbReference type="ChEBI" id="CHEBI:60039"/>
        <dbReference type="EC" id="1.5.1.2"/>
    </reaction>
</comment>
<dbReference type="EMBL" id="JAATNW010000002">
    <property type="protein sequence ID" value="NMH59255.1"/>
    <property type="molecule type" value="Genomic_DNA"/>
</dbReference>
<reference evidence="8 9" key="1">
    <citation type="submission" date="2020-03" db="EMBL/GenBank/DDBJ databases">
        <title>Alteromonas ponticola sp. nov., isolated from seawater.</title>
        <authorList>
            <person name="Yoon J.-H."/>
            <person name="Kim Y.-O."/>
        </authorList>
    </citation>
    <scope>NUCLEOTIDE SEQUENCE [LARGE SCALE GENOMIC DNA]</scope>
    <source>
        <strain evidence="8 9">MYP5</strain>
    </source>
</reference>
<evidence type="ECO:0000259" key="7">
    <source>
        <dbReference type="Pfam" id="PF14748"/>
    </source>
</evidence>
<dbReference type="PIRSF" id="PIRSF000193">
    <property type="entry name" value="Pyrrol-5-carb_rd"/>
    <property type="match status" value="1"/>
</dbReference>
<keyword evidence="3 4" id="KW-0560">Oxidoreductase</keyword>
<evidence type="ECO:0000256" key="4">
    <source>
        <dbReference type="HAMAP-Rule" id="MF_01925"/>
    </source>
</evidence>
<evidence type="ECO:0000313" key="9">
    <source>
        <dbReference type="Proteomes" id="UP000709336"/>
    </source>
</evidence>
<evidence type="ECO:0000256" key="2">
    <source>
        <dbReference type="ARBA" id="ARBA00022857"/>
    </source>
</evidence>
<dbReference type="InterPro" id="IPR036291">
    <property type="entry name" value="NAD(P)-bd_dom_sf"/>
</dbReference>
<dbReference type="SUPFAM" id="SSF48179">
    <property type="entry name" value="6-phosphogluconate dehydrogenase C-terminal domain-like"/>
    <property type="match status" value="1"/>
</dbReference>
<evidence type="ECO:0000256" key="5">
    <source>
        <dbReference type="NCBIfam" id="TIGR00112"/>
    </source>
</evidence>
<evidence type="ECO:0000259" key="6">
    <source>
        <dbReference type="Pfam" id="PF03807"/>
    </source>
</evidence>
<evidence type="ECO:0000313" key="8">
    <source>
        <dbReference type="EMBL" id="NMH59255.1"/>
    </source>
</evidence>
<dbReference type="Proteomes" id="UP000709336">
    <property type="component" value="Unassembled WGS sequence"/>
</dbReference>
<keyword evidence="4" id="KW-0963">Cytoplasm</keyword>
<feature type="domain" description="Pyrroline-5-carboxylate reductase catalytic N-terminal" evidence="6">
    <location>
        <begin position="5"/>
        <end position="100"/>
    </location>
</feature>
<comment type="similarity">
    <text evidence="1 4">Belongs to the pyrroline-5-carboxylate reductase family.</text>
</comment>
<protein>
    <recommendedName>
        <fullName evidence="4 5">Pyrroline-5-carboxylate reductase</fullName>
        <shortName evidence="4">P5C reductase</shortName>
        <shortName evidence="4">P5CR</shortName>
        <ecNumber evidence="4 5">1.5.1.2</ecNumber>
    </recommendedName>
    <alternativeName>
        <fullName evidence="4">PCA reductase</fullName>
    </alternativeName>
</protein>
<sequence>MQHKKLAFIGAGNMARSIISGLIHSGYPADHIMASNPGMPRLEKLEQDFGVKITQSNDEACQFAEAIVLAVKPQIMGEMCAKLNQNNDLTGKLFLSIAAGLPVSRLQEMLGGDYPVVRIMPNTPSLLGKGMSGMYADNSVTEASKHYVDDVMGSVGETIWVDKEDDINGVIAAAGSSPAYFFLFLQAMQEESMRMGFDKDDARLMVQQAMLGAAEMVCQNPELELSELRAQVTSKGGTTAAAVNTLIDQGLEKIVAKAMQAAVDRADEMAKQL</sequence>
<dbReference type="InterPro" id="IPR000304">
    <property type="entry name" value="Pyrroline-COOH_reductase"/>
</dbReference>